<dbReference type="RefSeq" id="WP_169656856.1">
    <property type="nucleotide sequence ID" value="NZ_JABANE010000025.1"/>
</dbReference>
<keyword evidence="4" id="KW-1185">Reference proteome</keyword>
<sequence length="227" mass="24204">MKTKLITISFLLLISNFLQAQDHNVRSLGSFEKIEIKGILEVNLTAGKKNKAEISMLNGNQGAIITEVIDGTLYVKPKGNNDHIRAEIDITYKKKIKSIKYSGFTNIKSSGKIRSKELVIIGGGAGLFTGDVNVKKLTINHNGAGEVELSGKAKSVNVSLSGAADIDMTKTQTNHAHVSVSGAGDVKCWATDMLNASVSGVGNIRYKGVPKDSKLNVSGFGEISSLQ</sequence>
<evidence type="ECO:0000313" key="4">
    <source>
        <dbReference type="Proteomes" id="UP000576082"/>
    </source>
</evidence>
<gene>
    <name evidence="3" type="ORF">HHU12_11345</name>
</gene>
<feature type="signal peptide" evidence="1">
    <location>
        <begin position="1"/>
        <end position="20"/>
    </location>
</feature>
<feature type="domain" description="Putative auto-transporter adhesin head GIN" evidence="2">
    <location>
        <begin position="31"/>
        <end position="210"/>
    </location>
</feature>
<dbReference type="Pfam" id="PF10988">
    <property type="entry name" value="DUF2807"/>
    <property type="match status" value="1"/>
</dbReference>
<dbReference type="PANTHER" id="PTHR39200:SF1">
    <property type="entry name" value="AUTO-TRANSPORTER ADHESIN HEAD GIN DOMAIN-CONTAINING PROTEIN-RELATED"/>
    <property type="match status" value="1"/>
</dbReference>
<dbReference type="AlphaFoldDB" id="A0A7X9P3A2"/>
<dbReference type="InterPro" id="IPR021255">
    <property type="entry name" value="DUF2807"/>
</dbReference>
<protein>
    <submittedName>
        <fullName evidence="3">DUF2807 domain-containing protein</fullName>
    </submittedName>
</protein>
<reference evidence="3 4" key="1">
    <citation type="submission" date="2020-04" db="EMBL/GenBank/DDBJ databases">
        <title>Flammeovirga sp. SR4, a novel species isolated from seawater.</title>
        <authorList>
            <person name="Wang X."/>
        </authorList>
    </citation>
    <scope>NUCLEOTIDE SEQUENCE [LARGE SCALE GENOMIC DNA]</scope>
    <source>
        <strain evidence="3 4">ATCC 23126</strain>
    </source>
</reference>
<dbReference type="Proteomes" id="UP000576082">
    <property type="component" value="Unassembled WGS sequence"/>
</dbReference>
<proteinExistence type="predicted"/>
<dbReference type="Gene3D" id="2.160.20.120">
    <property type="match status" value="1"/>
</dbReference>
<dbReference type="EMBL" id="JABANE010000025">
    <property type="protein sequence ID" value="NME68555.1"/>
    <property type="molecule type" value="Genomic_DNA"/>
</dbReference>
<evidence type="ECO:0000259" key="2">
    <source>
        <dbReference type="Pfam" id="PF10988"/>
    </source>
</evidence>
<accession>A0A7X9P3A2</accession>
<evidence type="ECO:0000313" key="3">
    <source>
        <dbReference type="EMBL" id="NME68555.1"/>
    </source>
</evidence>
<organism evidence="3 4">
    <name type="scientific">Flammeovirga aprica JL-4</name>
    <dbReference type="NCBI Taxonomy" id="694437"/>
    <lineage>
        <taxon>Bacteria</taxon>
        <taxon>Pseudomonadati</taxon>
        <taxon>Bacteroidota</taxon>
        <taxon>Cytophagia</taxon>
        <taxon>Cytophagales</taxon>
        <taxon>Flammeovirgaceae</taxon>
        <taxon>Flammeovirga</taxon>
    </lineage>
</organism>
<evidence type="ECO:0000256" key="1">
    <source>
        <dbReference type="SAM" id="SignalP"/>
    </source>
</evidence>
<name>A0A7X9P3A2_9BACT</name>
<keyword evidence="1" id="KW-0732">Signal</keyword>
<feature type="chain" id="PRO_5030511581" evidence="1">
    <location>
        <begin position="21"/>
        <end position="227"/>
    </location>
</feature>
<dbReference type="PANTHER" id="PTHR39200">
    <property type="entry name" value="HYPOTHETICAL EXPORTED PROTEIN"/>
    <property type="match status" value="1"/>
</dbReference>
<comment type="caution">
    <text evidence="3">The sequence shown here is derived from an EMBL/GenBank/DDBJ whole genome shotgun (WGS) entry which is preliminary data.</text>
</comment>